<dbReference type="Pfam" id="PF13668">
    <property type="entry name" value="Ferritin_2"/>
    <property type="match status" value="1"/>
</dbReference>
<evidence type="ECO:0000313" key="2">
    <source>
        <dbReference type="Proteomes" id="UP001078443"/>
    </source>
</evidence>
<proteinExistence type="predicted"/>
<accession>A0ABT4D089</accession>
<protein>
    <submittedName>
        <fullName evidence="1">Metal-iron-binding protein</fullName>
    </submittedName>
</protein>
<dbReference type="InterPro" id="IPR009078">
    <property type="entry name" value="Ferritin-like_SF"/>
</dbReference>
<comment type="caution">
    <text evidence="1">The sequence shown here is derived from an EMBL/GenBank/DDBJ whole genome shotgun (WGS) entry which is preliminary data.</text>
</comment>
<dbReference type="SUPFAM" id="SSF47240">
    <property type="entry name" value="Ferritin-like"/>
    <property type="match status" value="1"/>
</dbReference>
<sequence length="186" mass="21860">MKELKCLVCGMKINENNYSFNSYAFINKNREDYILYCPFCGVNEVYLKEYEDVYSVDVNTLDSKTLKILDHAMKLEVFNGEFYAEASKLVKDENVKREFYDLSKIEYMHAKVHKKLGGFKELPILNKPDYTKYISDEEFLEAASKREEHAVAYYEKYSKEICDDVVIKVFKALSDVEKEHVTLTEN</sequence>
<dbReference type="RefSeq" id="WP_268040959.1">
    <property type="nucleotide sequence ID" value="NZ_JAPQER010000003.1"/>
</dbReference>
<dbReference type="InterPro" id="IPR012347">
    <property type="entry name" value="Ferritin-like"/>
</dbReference>
<reference evidence="1" key="1">
    <citation type="submission" date="2022-12" db="EMBL/GenBank/DDBJ databases">
        <authorList>
            <person name="Wang J."/>
        </authorList>
    </citation>
    <scope>NUCLEOTIDE SEQUENCE</scope>
    <source>
        <strain evidence="1">HY-45-18</strain>
    </source>
</reference>
<dbReference type="EMBL" id="JAPQER010000003">
    <property type="protein sequence ID" value="MCY6484653.1"/>
    <property type="molecule type" value="Genomic_DNA"/>
</dbReference>
<organism evidence="1 2">
    <name type="scientific">Clostridium aestuarii</name>
    <dbReference type="NCBI Taxonomy" id="338193"/>
    <lineage>
        <taxon>Bacteria</taxon>
        <taxon>Bacillati</taxon>
        <taxon>Bacillota</taxon>
        <taxon>Clostridia</taxon>
        <taxon>Eubacteriales</taxon>
        <taxon>Clostridiaceae</taxon>
        <taxon>Clostridium</taxon>
    </lineage>
</organism>
<name>A0ABT4D089_9CLOT</name>
<evidence type="ECO:0000313" key="1">
    <source>
        <dbReference type="EMBL" id="MCY6484653.1"/>
    </source>
</evidence>
<keyword evidence="2" id="KW-1185">Reference proteome</keyword>
<gene>
    <name evidence="1" type="ORF">OW763_09905</name>
</gene>
<dbReference type="Gene3D" id="1.20.1260.10">
    <property type="match status" value="1"/>
</dbReference>
<dbReference type="Proteomes" id="UP001078443">
    <property type="component" value="Unassembled WGS sequence"/>
</dbReference>